<proteinExistence type="predicted"/>
<organism evidence="3 4">
    <name type="scientific">Anabaenopsis circularis NIES-21</name>
    <dbReference type="NCBI Taxonomy" id="1085406"/>
    <lineage>
        <taxon>Bacteria</taxon>
        <taxon>Bacillati</taxon>
        <taxon>Cyanobacteriota</taxon>
        <taxon>Cyanophyceae</taxon>
        <taxon>Nostocales</taxon>
        <taxon>Nodulariaceae</taxon>
        <taxon>Anabaenopsis</taxon>
    </lineage>
</organism>
<name>A0A1Z4GGZ1_9CYAN</name>
<reference evidence="3 4" key="1">
    <citation type="submission" date="2017-06" db="EMBL/GenBank/DDBJ databases">
        <title>Genome sequencing of cyanobaciteial culture collection at National Institute for Environmental Studies (NIES).</title>
        <authorList>
            <person name="Hirose Y."/>
            <person name="Shimura Y."/>
            <person name="Fujisawa T."/>
            <person name="Nakamura Y."/>
            <person name="Kawachi M."/>
        </authorList>
    </citation>
    <scope>NUCLEOTIDE SEQUENCE [LARGE SCALE GENOMIC DNA]</scope>
    <source>
        <strain evidence="3 4">NIES-21</strain>
    </source>
</reference>
<gene>
    <name evidence="3" type="ORF">NIES21_25790</name>
</gene>
<keyword evidence="3" id="KW-0808">Transferase</keyword>
<dbReference type="InterPro" id="IPR013216">
    <property type="entry name" value="Methyltransf_11"/>
</dbReference>
<evidence type="ECO:0000313" key="3">
    <source>
        <dbReference type="EMBL" id="BAY16747.1"/>
    </source>
</evidence>
<keyword evidence="4" id="KW-1185">Reference proteome</keyword>
<dbReference type="Proteomes" id="UP000218287">
    <property type="component" value="Chromosome"/>
</dbReference>
<dbReference type="Gene3D" id="3.40.50.150">
    <property type="entry name" value="Vaccinia Virus protein VP39"/>
    <property type="match status" value="1"/>
</dbReference>
<dbReference type="CDD" id="cd02440">
    <property type="entry name" value="AdoMet_MTases"/>
    <property type="match status" value="1"/>
</dbReference>
<dbReference type="AlphaFoldDB" id="A0A1Z4GGZ1"/>
<evidence type="ECO:0000313" key="4">
    <source>
        <dbReference type="Proteomes" id="UP000218287"/>
    </source>
</evidence>
<protein>
    <submittedName>
        <fullName evidence="3">Type 11 methyltransferase</fullName>
    </submittedName>
</protein>
<dbReference type="EMBL" id="AP018174">
    <property type="protein sequence ID" value="BAY16747.1"/>
    <property type="molecule type" value="Genomic_DNA"/>
</dbReference>
<dbReference type="GO" id="GO:0032259">
    <property type="term" value="P:methylation"/>
    <property type="evidence" value="ECO:0007669"/>
    <property type="project" value="UniProtKB-KW"/>
</dbReference>
<feature type="domain" description="Methyltransferase type 11" evidence="2">
    <location>
        <begin position="140"/>
        <end position="230"/>
    </location>
</feature>
<sequence length="712" mass="81694">MDLNNTQCPSCNQSALTTRIDQYDNKQIYIDAITCNNCGKNYDLIWGVPYLGIFKQEEILSLFEIAANAAQYQVKEKNADHNYLNVISMVNEYTNSCNKVAVLSKYGLTNIPYWLEYRYNEHLFFKTLTQAIDLRNKCVLDIGAGSGYDSLKFYSAGATVTCLEFSPALSAFGNAEYPQLRWFGGSSDNLPFADCQFDIVTANAALHHLVDIPKSLQESLRVLKPGGYLITLGDSFMADSSTEEEEALIFNHHTSVLQGINEQVPKFQLFTEIFKYYKDALDIRVFTQNLYGLMPYHSEWSFEEAITKFPQLAGSINFLIQKKQHISIPQSSLSQEAIRPSEYAKDLYNPDLGIHRLIDLIADQFVNLSVTDQSYPKFRLLNGWKLPQAGENKRTVYKRARLFFSLDRLKDFLHLSLLIPYVSNYDSPTITIKLNSINVFSEELVRGVWHELYIPMLVEVHTHKNFLVEVQLQSHNSSEAAQEFYIRDLELLPEASPSNLFALEHFGLETLIFTHFKGKHSVTVLISPDFEHNMDVINRLRKWQLNLQLIVPSWQDFFYSWIPECEIVETYPNFISDPTSIDNYHIQKPIQLVAASNSELKAVLQKIISVDLDQVYWIQSGGYSQLLASHTASITDGNLTEATAPLPIQQFSLSSTNQYSTHSKQLEQKVSYLEKQLQDAREEIAAMKTSKFWQLRGRWFRLKQMIGINHHK</sequence>
<keyword evidence="3" id="KW-0489">Methyltransferase</keyword>
<dbReference type="GO" id="GO:0008757">
    <property type="term" value="F:S-adenosylmethionine-dependent methyltransferase activity"/>
    <property type="evidence" value="ECO:0007669"/>
    <property type="project" value="InterPro"/>
</dbReference>
<evidence type="ECO:0000259" key="2">
    <source>
        <dbReference type="Pfam" id="PF08241"/>
    </source>
</evidence>
<dbReference type="InterPro" id="IPR029063">
    <property type="entry name" value="SAM-dependent_MTases_sf"/>
</dbReference>
<dbReference type="Pfam" id="PF08241">
    <property type="entry name" value="Methyltransf_11"/>
    <property type="match status" value="1"/>
</dbReference>
<keyword evidence="1" id="KW-0175">Coiled coil</keyword>
<dbReference type="PANTHER" id="PTHR43591">
    <property type="entry name" value="METHYLTRANSFERASE"/>
    <property type="match status" value="1"/>
</dbReference>
<evidence type="ECO:0000256" key="1">
    <source>
        <dbReference type="SAM" id="Coils"/>
    </source>
</evidence>
<feature type="coiled-coil region" evidence="1">
    <location>
        <begin position="663"/>
        <end position="690"/>
    </location>
</feature>
<dbReference type="PANTHER" id="PTHR43591:SF24">
    <property type="entry name" value="2-METHOXY-6-POLYPRENYL-1,4-BENZOQUINOL METHYLASE, MITOCHONDRIAL"/>
    <property type="match status" value="1"/>
</dbReference>
<dbReference type="SUPFAM" id="SSF53335">
    <property type="entry name" value="S-adenosyl-L-methionine-dependent methyltransferases"/>
    <property type="match status" value="1"/>
</dbReference>
<accession>A0A1Z4GGZ1</accession>